<reference evidence="2 3" key="1">
    <citation type="submission" date="2019-03" db="EMBL/GenBank/DDBJ databases">
        <title>Above-ground endophytic microbial communities from plants in different locations in the United States.</title>
        <authorList>
            <person name="Frank C."/>
        </authorList>
    </citation>
    <scope>NUCLEOTIDE SEQUENCE [LARGE SCALE GENOMIC DNA]</scope>
    <source>
        <strain evidence="2 3">LP_13_YM</strain>
    </source>
</reference>
<gene>
    <name evidence="2" type="ORF">EC912_104190</name>
</gene>
<protein>
    <submittedName>
        <fullName evidence="2">Uncharacterized protein</fullName>
    </submittedName>
</protein>
<name>A0A4R3YRV5_9GAMM</name>
<feature type="compositionally biased region" description="Basic and acidic residues" evidence="1">
    <location>
        <begin position="17"/>
        <end position="35"/>
    </location>
</feature>
<evidence type="ECO:0000313" key="3">
    <source>
        <dbReference type="Proteomes" id="UP000295645"/>
    </source>
</evidence>
<dbReference type="AlphaFoldDB" id="A0A4R3YRV5"/>
<keyword evidence="3" id="KW-1185">Reference proteome</keyword>
<evidence type="ECO:0000313" key="2">
    <source>
        <dbReference type="EMBL" id="TCV93994.1"/>
    </source>
</evidence>
<sequence length="85" mass="9303">MSESGLEVSEFISGNDEASKECSDDVAHAPDHLSKNEPVGPRPERAAKRPDIPPVIDPHQSAFHLFIHDDVRNIATDRIDAAYVA</sequence>
<proteinExistence type="predicted"/>
<evidence type="ECO:0000256" key="1">
    <source>
        <dbReference type="SAM" id="MobiDB-lite"/>
    </source>
</evidence>
<comment type="caution">
    <text evidence="2">The sequence shown here is derived from an EMBL/GenBank/DDBJ whole genome shotgun (WGS) entry which is preliminary data.</text>
</comment>
<accession>A0A4R3YRV5</accession>
<feature type="region of interest" description="Disordered" evidence="1">
    <location>
        <begin position="1"/>
        <end position="55"/>
    </location>
</feature>
<dbReference type="EMBL" id="SMCS01000004">
    <property type="protein sequence ID" value="TCV93994.1"/>
    <property type="molecule type" value="Genomic_DNA"/>
</dbReference>
<dbReference type="Proteomes" id="UP000295645">
    <property type="component" value="Unassembled WGS sequence"/>
</dbReference>
<organism evidence="2 3">
    <name type="scientific">Luteibacter rhizovicinus</name>
    <dbReference type="NCBI Taxonomy" id="242606"/>
    <lineage>
        <taxon>Bacteria</taxon>
        <taxon>Pseudomonadati</taxon>
        <taxon>Pseudomonadota</taxon>
        <taxon>Gammaproteobacteria</taxon>
        <taxon>Lysobacterales</taxon>
        <taxon>Rhodanobacteraceae</taxon>
        <taxon>Luteibacter</taxon>
    </lineage>
</organism>
<feature type="compositionally biased region" description="Basic and acidic residues" evidence="1">
    <location>
        <begin position="42"/>
        <end position="51"/>
    </location>
</feature>